<dbReference type="InterPro" id="IPR012340">
    <property type="entry name" value="NA-bd_OB-fold"/>
</dbReference>
<feature type="transmembrane region" description="Helical" evidence="1">
    <location>
        <begin position="73"/>
        <end position="93"/>
    </location>
</feature>
<dbReference type="STRING" id="414778.BCM40_14090"/>
<evidence type="ECO:0000313" key="3">
    <source>
        <dbReference type="EMBL" id="ANU24409.1"/>
    </source>
</evidence>
<keyword evidence="1" id="KW-0812">Transmembrane</keyword>
<reference evidence="3" key="1">
    <citation type="submission" date="2016-10" db="EMBL/GenBank/DDBJ databases">
        <authorList>
            <person name="See-Too W.S."/>
        </authorList>
    </citation>
    <scope>NUCLEOTIDE SEQUENCE</scope>
    <source>
        <strain evidence="3">DSM 22276</strain>
    </source>
</reference>
<evidence type="ECO:0000256" key="1">
    <source>
        <dbReference type="SAM" id="Phobius"/>
    </source>
</evidence>
<organism evidence="3 4">
    <name type="scientific">Planococcus donghaensis</name>
    <dbReference type="NCBI Taxonomy" id="414778"/>
    <lineage>
        <taxon>Bacteria</taxon>
        <taxon>Bacillati</taxon>
        <taxon>Bacillota</taxon>
        <taxon>Bacilli</taxon>
        <taxon>Bacillales</taxon>
        <taxon>Caryophanaceae</taxon>
        <taxon>Planococcus</taxon>
    </lineage>
</organism>
<dbReference type="KEGG" id="pdg:BCM40_14090"/>
<name>A0A1C7EKS7_9BACL</name>
<dbReference type="Proteomes" id="UP000092495">
    <property type="component" value="Chromosome"/>
</dbReference>
<keyword evidence="1" id="KW-0472">Membrane</keyword>
<feature type="transmembrane region" description="Helical" evidence="1">
    <location>
        <begin position="12"/>
        <end position="29"/>
    </location>
</feature>
<evidence type="ECO:0000259" key="2">
    <source>
        <dbReference type="Pfam" id="PF25842"/>
    </source>
</evidence>
<dbReference type="OrthoDB" id="1683445at2"/>
<dbReference type="EMBL" id="CP016543">
    <property type="protein sequence ID" value="ANU24409.1"/>
    <property type="molecule type" value="Genomic_DNA"/>
</dbReference>
<evidence type="ECO:0000313" key="4">
    <source>
        <dbReference type="Proteomes" id="UP000092495"/>
    </source>
</evidence>
<keyword evidence="1" id="KW-1133">Transmembrane helix</keyword>
<feature type="domain" description="Membrane protein NfeD2 N-terminal transmembrane" evidence="2">
    <location>
        <begin position="7"/>
        <end position="99"/>
    </location>
</feature>
<feature type="transmembrane region" description="Helical" evidence="1">
    <location>
        <begin position="41"/>
        <end position="61"/>
    </location>
</feature>
<protein>
    <recommendedName>
        <fullName evidence="2">Membrane protein NfeD2 N-terminal transmembrane domain-containing protein</fullName>
    </recommendedName>
</protein>
<proteinExistence type="predicted"/>
<dbReference type="Pfam" id="PF25842">
    <property type="entry name" value="NfeD_TM"/>
    <property type="match status" value="1"/>
</dbReference>
<accession>A0A1C7EKS7</accession>
<dbReference type="Gene3D" id="2.40.50.140">
    <property type="entry name" value="Nucleic acid-binding proteins"/>
    <property type="match status" value="1"/>
</dbReference>
<dbReference type="InterPro" id="IPR058653">
    <property type="entry name" value="NfeD2_TM"/>
</dbReference>
<gene>
    <name evidence="3" type="ORF">BCM40_14090</name>
</gene>
<sequence length="183" mass="19968">MGAFGLPMEQLYMYVLLAAGALTVLCVFFGESADFEHAWPLFNPIVLLAFVTFGSAIGFLLETAAEFTEWSVLGISVLAAGFLDLLLYFLILLPVSTAKNTRSVEPLSGQVAEVSVPIPEDGYGEVLIETYSGVISKQATGYNNEAIDRDEKVLIVEVNEGTLYVQVYALVDLSEKTKWATRI</sequence>
<keyword evidence="4" id="KW-1185">Reference proteome</keyword>
<dbReference type="AlphaFoldDB" id="A0A1C7EKS7"/>
<dbReference type="RefSeq" id="WP_065527359.1">
    <property type="nucleotide sequence ID" value="NZ_CP016543.2"/>
</dbReference>